<dbReference type="EMBL" id="CAJVPT010014550">
    <property type="protein sequence ID" value="CAG8605463.1"/>
    <property type="molecule type" value="Genomic_DNA"/>
</dbReference>
<proteinExistence type="predicted"/>
<name>A0ACA9MPC0_9GLOM</name>
<reference evidence="1" key="1">
    <citation type="submission" date="2021-06" db="EMBL/GenBank/DDBJ databases">
        <authorList>
            <person name="Kallberg Y."/>
            <person name="Tangrot J."/>
            <person name="Rosling A."/>
        </authorList>
    </citation>
    <scope>NUCLEOTIDE SEQUENCE</scope>
    <source>
        <strain evidence="1">CL356</strain>
    </source>
</reference>
<protein>
    <submittedName>
        <fullName evidence="1">10597_t:CDS:1</fullName>
    </submittedName>
</protein>
<sequence>ASFAMMCLVSGLGILILIFIPGDLIFVYLRNKRNKRLLKEIMEKGTQPDVDVSEDDLVLRPETIKHLKKILQPYERQSFYHLVYDEHGTGKNTLIRISSREVGRGVIDVDVPASLDLTKFGDAFGKTLNFTFEEHISHTKQPIRKIFNKTVDTLSKWERALDVFKREAEIILDVLQDDAKDNAADRKYVAVFVMIEIGDLSKRNHLINKRNIKGDAKKFYELVGGRIMDLKIVADKFIDGQSPEDIKNSILNEIEKKFNTARLLRKQLHHEIGKRVIHALLGSKNKELKFTTFMKYFNNYKEANEVLENNVFSYHPENNVFTFQYQSSESYIRENTDIFVNLIDLTPQEVTSSNQTTK</sequence>
<gene>
    <name evidence="1" type="ORF">ACOLOM_LOCUS6836</name>
</gene>
<organism evidence="1 2">
    <name type="scientific">Acaulospora colombiana</name>
    <dbReference type="NCBI Taxonomy" id="27376"/>
    <lineage>
        <taxon>Eukaryota</taxon>
        <taxon>Fungi</taxon>
        <taxon>Fungi incertae sedis</taxon>
        <taxon>Mucoromycota</taxon>
        <taxon>Glomeromycotina</taxon>
        <taxon>Glomeromycetes</taxon>
        <taxon>Diversisporales</taxon>
        <taxon>Acaulosporaceae</taxon>
        <taxon>Acaulospora</taxon>
    </lineage>
</organism>
<accession>A0ACA9MPC0</accession>
<keyword evidence="2" id="KW-1185">Reference proteome</keyword>
<evidence type="ECO:0000313" key="1">
    <source>
        <dbReference type="EMBL" id="CAG8605463.1"/>
    </source>
</evidence>
<evidence type="ECO:0000313" key="2">
    <source>
        <dbReference type="Proteomes" id="UP000789525"/>
    </source>
</evidence>
<dbReference type="Proteomes" id="UP000789525">
    <property type="component" value="Unassembled WGS sequence"/>
</dbReference>
<comment type="caution">
    <text evidence="1">The sequence shown here is derived from an EMBL/GenBank/DDBJ whole genome shotgun (WGS) entry which is preliminary data.</text>
</comment>
<feature type="non-terminal residue" evidence="1">
    <location>
        <position position="1"/>
    </location>
</feature>